<evidence type="ECO:0000256" key="7">
    <source>
        <dbReference type="RuleBase" id="RU000416"/>
    </source>
</evidence>
<sequence length="403" mass="45271">MLNTIDLFAGCGGLTEGFKSSKKFKLLGGVEWEERPVSTLRKRLAEAWGYLDATDRVIHFDIQRTQELIEGFEDDFYGSSVGLDALVGSNKVDVIIGGPPCQAYSVAGRIRDGNKMQDDYRNFLFESYLKVVNHYKPRACIFENVPGILSSAPGGKLIIERITQAFDEAGYYISPNLKDDALFDLSEFGVPQKRKRVIIVAVSKQFYDAPERVVKQCYSNLNNLKVGKVSTVNDALGDLPKIYPLQEPEKRVSHRVEKGNKSKISDHNPRFHNPRDIDIFKLLAEDVENNTNQYTSSEALKALYTEKTGKVSSVHKYHVLRRNLPSNTIPAHLYKDGLRHIHPDSEQARSITVREAARLQSFPDDFEFQGANGDKYKMIGNAVPPLFAKKMAIAVASVLELEV</sequence>
<dbReference type="InterPro" id="IPR050390">
    <property type="entry name" value="C5-Methyltransferase"/>
</dbReference>
<protein>
    <recommendedName>
        <fullName evidence="8">Cytosine-specific methyltransferase</fullName>
        <ecNumber evidence="8">2.1.1.37</ecNumber>
    </recommendedName>
</protein>
<dbReference type="PROSITE" id="PS00094">
    <property type="entry name" value="C5_MTASE_1"/>
    <property type="match status" value="1"/>
</dbReference>
<dbReference type="Gene3D" id="3.40.50.150">
    <property type="entry name" value="Vaccinia Virus protein VP39"/>
    <property type="match status" value="1"/>
</dbReference>
<dbReference type="PANTHER" id="PTHR10629">
    <property type="entry name" value="CYTOSINE-SPECIFIC METHYLTRANSFERASE"/>
    <property type="match status" value="1"/>
</dbReference>
<dbReference type="InterPro" id="IPR018117">
    <property type="entry name" value="C5_DNA_meth_AS"/>
</dbReference>
<dbReference type="PRINTS" id="PR00105">
    <property type="entry name" value="C5METTRFRASE"/>
</dbReference>
<keyword evidence="3 6" id="KW-0949">S-adenosyl-L-methionine</keyword>
<evidence type="ECO:0000256" key="8">
    <source>
        <dbReference type="RuleBase" id="RU000417"/>
    </source>
</evidence>
<comment type="catalytic activity">
    <reaction evidence="5 8">
        <text>a 2'-deoxycytidine in DNA + S-adenosyl-L-methionine = a 5-methyl-2'-deoxycytidine in DNA + S-adenosyl-L-homocysteine + H(+)</text>
        <dbReference type="Rhea" id="RHEA:13681"/>
        <dbReference type="Rhea" id="RHEA-COMP:11369"/>
        <dbReference type="Rhea" id="RHEA-COMP:11370"/>
        <dbReference type="ChEBI" id="CHEBI:15378"/>
        <dbReference type="ChEBI" id="CHEBI:57856"/>
        <dbReference type="ChEBI" id="CHEBI:59789"/>
        <dbReference type="ChEBI" id="CHEBI:85452"/>
        <dbReference type="ChEBI" id="CHEBI:85454"/>
        <dbReference type="EC" id="2.1.1.37"/>
    </reaction>
</comment>
<comment type="similarity">
    <text evidence="6 7">Belongs to the class I-like SAM-binding methyltransferase superfamily. C5-methyltransferase family.</text>
</comment>
<dbReference type="GO" id="GO:0003886">
    <property type="term" value="F:DNA (cytosine-5-)-methyltransferase activity"/>
    <property type="evidence" value="ECO:0007669"/>
    <property type="project" value="UniProtKB-EC"/>
</dbReference>
<comment type="caution">
    <text evidence="10">The sequence shown here is derived from an EMBL/GenBank/DDBJ whole genome shotgun (WGS) entry which is preliminary data.</text>
</comment>
<gene>
    <name evidence="10" type="primary">dcm</name>
    <name evidence="10" type="ORF">GB996_09310</name>
</gene>
<accession>A0A844M2F7</accession>
<dbReference type="Pfam" id="PF00145">
    <property type="entry name" value="DNA_methylase"/>
    <property type="match status" value="1"/>
</dbReference>
<dbReference type="PROSITE" id="PS51679">
    <property type="entry name" value="SAM_MT_C5"/>
    <property type="match status" value="1"/>
</dbReference>
<keyword evidence="11" id="KW-1185">Reference proteome</keyword>
<dbReference type="OrthoDB" id="9813719at2"/>
<dbReference type="SUPFAM" id="SSF53335">
    <property type="entry name" value="S-adenosyl-L-methionine-dependent methyltransferases"/>
    <property type="match status" value="1"/>
</dbReference>
<feature type="active site" evidence="6">
    <location>
        <position position="101"/>
    </location>
</feature>
<name>A0A844M2F7_9GAMM</name>
<evidence type="ECO:0000256" key="3">
    <source>
        <dbReference type="ARBA" id="ARBA00022691"/>
    </source>
</evidence>
<feature type="region of interest" description="Disordered" evidence="9">
    <location>
        <begin position="249"/>
        <end position="270"/>
    </location>
</feature>
<proteinExistence type="inferred from homology"/>
<evidence type="ECO:0000256" key="1">
    <source>
        <dbReference type="ARBA" id="ARBA00022603"/>
    </source>
</evidence>
<evidence type="ECO:0000256" key="6">
    <source>
        <dbReference type="PROSITE-ProRule" id="PRU01016"/>
    </source>
</evidence>
<evidence type="ECO:0000256" key="5">
    <source>
        <dbReference type="ARBA" id="ARBA00047422"/>
    </source>
</evidence>
<organism evidence="10 11">
    <name type="scientific">Psychrobacter sanguinis</name>
    <dbReference type="NCBI Taxonomy" id="861445"/>
    <lineage>
        <taxon>Bacteria</taxon>
        <taxon>Pseudomonadati</taxon>
        <taxon>Pseudomonadota</taxon>
        <taxon>Gammaproteobacteria</taxon>
        <taxon>Moraxellales</taxon>
        <taxon>Moraxellaceae</taxon>
        <taxon>Psychrobacter</taxon>
    </lineage>
</organism>
<dbReference type="RefSeq" id="WP_155587506.1">
    <property type="nucleotide sequence ID" value="NZ_WFKQ01000009.1"/>
</dbReference>
<evidence type="ECO:0000256" key="4">
    <source>
        <dbReference type="ARBA" id="ARBA00022747"/>
    </source>
</evidence>
<evidence type="ECO:0000256" key="2">
    <source>
        <dbReference type="ARBA" id="ARBA00022679"/>
    </source>
</evidence>
<dbReference type="InterPro" id="IPR029063">
    <property type="entry name" value="SAM-dependent_MTases_sf"/>
</dbReference>
<dbReference type="NCBIfam" id="TIGR00675">
    <property type="entry name" value="dcm"/>
    <property type="match status" value="1"/>
</dbReference>
<dbReference type="EC" id="2.1.1.37" evidence="8"/>
<keyword evidence="4" id="KW-0680">Restriction system</keyword>
<reference evidence="10 11" key="1">
    <citation type="journal article" date="2019" name="PLoS ONE">
        <title>Pup mortality in New Zealand sea lions (Phocarctos hookeri) at Enderby Island, Auckland Islands, 2013-18.</title>
        <authorList>
            <person name="Michael S.A."/>
            <person name="Hayman D.T.S."/>
            <person name="Gray R."/>
            <person name="Zhang J."/>
            <person name="Rogers L."/>
            <person name="Roe W.D."/>
        </authorList>
    </citation>
    <scope>NUCLEOTIDE SEQUENCE [LARGE SCALE GENOMIC DNA]</scope>
    <source>
        <strain evidence="10 11">SM868</strain>
    </source>
</reference>
<evidence type="ECO:0000313" key="11">
    <source>
        <dbReference type="Proteomes" id="UP000442109"/>
    </source>
</evidence>
<dbReference type="InterPro" id="IPR001525">
    <property type="entry name" value="C5_MeTfrase"/>
</dbReference>
<dbReference type="AlphaFoldDB" id="A0A844M2F7"/>
<evidence type="ECO:0000256" key="9">
    <source>
        <dbReference type="SAM" id="MobiDB-lite"/>
    </source>
</evidence>
<dbReference type="GO" id="GO:0032259">
    <property type="term" value="P:methylation"/>
    <property type="evidence" value="ECO:0007669"/>
    <property type="project" value="UniProtKB-KW"/>
</dbReference>
<evidence type="ECO:0000313" key="10">
    <source>
        <dbReference type="EMBL" id="MUG32993.1"/>
    </source>
</evidence>
<dbReference type="Proteomes" id="UP000442109">
    <property type="component" value="Unassembled WGS sequence"/>
</dbReference>
<dbReference type="EMBL" id="WFKQ01000009">
    <property type="protein sequence ID" value="MUG32993.1"/>
    <property type="molecule type" value="Genomic_DNA"/>
</dbReference>
<keyword evidence="1 6" id="KW-0489">Methyltransferase</keyword>
<dbReference type="GO" id="GO:0009307">
    <property type="term" value="P:DNA restriction-modification system"/>
    <property type="evidence" value="ECO:0007669"/>
    <property type="project" value="UniProtKB-KW"/>
</dbReference>
<dbReference type="PANTHER" id="PTHR10629:SF52">
    <property type="entry name" value="DNA (CYTOSINE-5)-METHYLTRANSFERASE 1"/>
    <property type="match status" value="1"/>
</dbReference>
<keyword evidence="2 6" id="KW-0808">Transferase</keyword>
<dbReference type="Gene3D" id="3.90.120.10">
    <property type="entry name" value="DNA Methylase, subunit A, domain 2"/>
    <property type="match status" value="1"/>
</dbReference>